<dbReference type="PROSITE" id="PS51197">
    <property type="entry name" value="HTH_RRF2_2"/>
    <property type="match status" value="1"/>
</dbReference>
<reference evidence="2 3" key="1">
    <citation type="submission" date="2022-06" db="EMBL/GenBank/DDBJ databases">
        <title>Paraconexibacter antarcticus.</title>
        <authorList>
            <person name="Kim C.S."/>
        </authorList>
    </citation>
    <scope>NUCLEOTIDE SEQUENCE [LARGE SCALE GENOMIC DNA]</scope>
    <source>
        <strain evidence="2 3">02-257</strain>
    </source>
</reference>
<dbReference type="InterPro" id="IPR036388">
    <property type="entry name" value="WH-like_DNA-bd_sf"/>
</dbReference>
<protein>
    <submittedName>
        <fullName evidence="2">Rrf2 family transcriptional regulator</fullName>
    </submittedName>
</protein>
<dbReference type="InterPro" id="IPR000944">
    <property type="entry name" value="Tscrpt_reg_Rrf2"/>
</dbReference>
<dbReference type="PANTHER" id="PTHR33221:SF5">
    <property type="entry name" value="HTH-TYPE TRANSCRIPTIONAL REGULATOR ISCR"/>
    <property type="match status" value="1"/>
</dbReference>
<proteinExistence type="predicted"/>
<sequence length="153" mass="16337">MRISAKADYAVRAAIHLAANAAGERPTKGEAVATGQGIPMKFLENILGDLRHAGLVRSQRGADGGYWLNRPADAISVADVIRAVDGPLASVRGQRPEDVPYEGAAEPLQRVWIAVRHNLRAVLETVTLADLASGELPADIVKLADDPEAWVTR</sequence>
<dbReference type="Pfam" id="PF02082">
    <property type="entry name" value="Rrf2"/>
    <property type="match status" value="1"/>
</dbReference>
<dbReference type="SUPFAM" id="SSF46785">
    <property type="entry name" value="Winged helix' DNA-binding domain"/>
    <property type="match status" value="1"/>
</dbReference>
<dbReference type="InterPro" id="IPR030489">
    <property type="entry name" value="TR_Rrf2-type_CS"/>
</dbReference>
<evidence type="ECO:0000256" key="1">
    <source>
        <dbReference type="ARBA" id="ARBA00023125"/>
    </source>
</evidence>
<accession>A0ABY5DS64</accession>
<dbReference type="PANTHER" id="PTHR33221">
    <property type="entry name" value="WINGED HELIX-TURN-HELIX TRANSCRIPTIONAL REGULATOR, RRF2 FAMILY"/>
    <property type="match status" value="1"/>
</dbReference>
<dbReference type="PROSITE" id="PS01332">
    <property type="entry name" value="HTH_RRF2_1"/>
    <property type="match status" value="1"/>
</dbReference>
<name>A0ABY5DS64_9ACTN</name>
<dbReference type="Proteomes" id="UP001056035">
    <property type="component" value="Chromosome"/>
</dbReference>
<dbReference type="EMBL" id="CP098502">
    <property type="protein sequence ID" value="UTI64093.1"/>
    <property type="molecule type" value="Genomic_DNA"/>
</dbReference>
<dbReference type="NCBIfam" id="TIGR00738">
    <property type="entry name" value="rrf2_super"/>
    <property type="match status" value="1"/>
</dbReference>
<dbReference type="Gene3D" id="1.10.10.10">
    <property type="entry name" value="Winged helix-like DNA-binding domain superfamily/Winged helix DNA-binding domain"/>
    <property type="match status" value="1"/>
</dbReference>
<evidence type="ECO:0000313" key="3">
    <source>
        <dbReference type="Proteomes" id="UP001056035"/>
    </source>
</evidence>
<dbReference type="RefSeq" id="WP_254570806.1">
    <property type="nucleotide sequence ID" value="NZ_CP098502.1"/>
</dbReference>
<gene>
    <name evidence="2" type="ORF">NBH00_22490</name>
</gene>
<evidence type="ECO:0000313" key="2">
    <source>
        <dbReference type="EMBL" id="UTI64093.1"/>
    </source>
</evidence>
<keyword evidence="3" id="KW-1185">Reference proteome</keyword>
<keyword evidence="1" id="KW-0238">DNA-binding</keyword>
<dbReference type="InterPro" id="IPR036390">
    <property type="entry name" value="WH_DNA-bd_sf"/>
</dbReference>
<organism evidence="2 3">
    <name type="scientific">Paraconexibacter antarcticus</name>
    <dbReference type="NCBI Taxonomy" id="2949664"/>
    <lineage>
        <taxon>Bacteria</taxon>
        <taxon>Bacillati</taxon>
        <taxon>Actinomycetota</taxon>
        <taxon>Thermoleophilia</taxon>
        <taxon>Solirubrobacterales</taxon>
        <taxon>Paraconexibacteraceae</taxon>
        <taxon>Paraconexibacter</taxon>
    </lineage>
</organism>